<organism evidence="3">
    <name type="scientific">Onchocerca flexuosa</name>
    <dbReference type="NCBI Taxonomy" id="387005"/>
    <lineage>
        <taxon>Eukaryota</taxon>
        <taxon>Metazoa</taxon>
        <taxon>Ecdysozoa</taxon>
        <taxon>Nematoda</taxon>
        <taxon>Chromadorea</taxon>
        <taxon>Rhabditida</taxon>
        <taxon>Spirurina</taxon>
        <taxon>Spiruromorpha</taxon>
        <taxon>Filarioidea</taxon>
        <taxon>Onchocercidae</taxon>
        <taxon>Onchocerca</taxon>
    </lineage>
</organism>
<dbReference type="AlphaFoldDB" id="A0A183H8U4"/>
<evidence type="ECO:0000313" key="1">
    <source>
        <dbReference type="EMBL" id="VDO38187.1"/>
    </source>
</evidence>
<keyword evidence="2" id="KW-1185">Reference proteome</keyword>
<reference evidence="3" key="1">
    <citation type="submission" date="2016-06" db="UniProtKB">
        <authorList>
            <consortium name="WormBaseParasite"/>
        </authorList>
    </citation>
    <scope>IDENTIFICATION</scope>
</reference>
<proteinExistence type="predicted"/>
<reference evidence="1 2" key="2">
    <citation type="submission" date="2018-11" db="EMBL/GenBank/DDBJ databases">
        <authorList>
            <consortium name="Pathogen Informatics"/>
        </authorList>
    </citation>
    <scope>NUCLEOTIDE SEQUENCE [LARGE SCALE GENOMIC DNA]</scope>
</reference>
<accession>A0A183H8U4</accession>
<dbReference type="WBParaSite" id="OFLC_0000390501-mRNA-1">
    <property type="protein sequence ID" value="OFLC_0000390501-mRNA-1"/>
    <property type="gene ID" value="OFLC_0000390501"/>
</dbReference>
<protein>
    <submittedName>
        <fullName evidence="1 3">Uncharacterized protein</fullName>
    </submittedName>
</protein>
<evidence type="ECO:0000313" key="3">
    <source>
        <dbReference type="WBParaSite" id="OFLC_0000390501-mRNA-1"/>
    </source>
</evidence>
<dbReference type="EMBL" id="UZAJ01002779">
    <property type="protein sequence ID" value="VDO38187.1"/>
    <property type="molecule type" value="Genomic_DNA"/>
</dbReference>
<gene>
    <name evidence="1" type="ORF">OFLC_LOCUS3909</name>
</gene>
<dbReference type="Proteomes" id="UP000267606">
    <property type="component" value="Unassembled WGS sequence"/>
</dbReference>
<sequence length="75" mass="8679">MEGSSRQMDGWMDIGSEGRKEKRVPFISTLSWFDISLIMKACLLTCNEKVRLKWREEKKACHAMLAFALSNKRLA</sequence>
<evidence type="ECO:0000313" key="2">
    <source>
        <dbReference type="Proteomes" id="UP000267606"/>
    </source>
</evidence>
<name>A0A183H8U4_9BILA</name>